<evidence type="ECO:0000256" key="1">
    <source>
        <dbReference type="SAM" id="MobiDB-lite"/>
    </source>
</evidence>
<dbReference type="EMBL" id="AMWG01000030">
    <property type="protein sequence ID" value="ELP34553.1"/>
    <property type="molecule type" value="Genomic_DNA"/>
</dbReference>
<dbReference type="AlphaFoldDB" id="L7CKQ9"/>
<organism evidence="2 3">
    <name type="scientific">Rhodopirellula baltica SWK14</name>
    <dbReference type="NCBI Taxonomy" id="993516"/>
    <lineage>
        <taxon>Bacteria</taxon>
        <taxon>Pseudomonadati</taxon>
        <taxon>Planctomycetota</taxon>
        <taxon>Planctomycetia</taxon>
        <taxon>Pirellulales</taxon>
        <taxon>Pirellulaceae</taxon>
        <taxon>Rhodopirellula</taxon>
    </lineage>
</organism>
<reference evidence="2 3" key="1">
    <citation type="journal article" date="2013" name="Mar. Genomics">
        <title>Expression of sulfatases in Rhodopirellula baltica and the diversity of sulfatases in the genus Rhodopirellula.</title>
        <authorList>
            <person name="Wegner C.E."/>
            <person name="Richter-Heitmann T."/>
            <person name="Klindworth A."/>
            <person name="Klockow C."/>
            <person name="Richter M."/>
            <person name="Achstetter T."/>
            <person name="Glockner F.O."/>
            <person name="Harder J."/>
        </authorList>
    </citation>
    <scope>NUCLEOTIDE SEQUENCE [LARGE SCALE GENOMIC DNA]</scope>
    <source>
        <strain evidence="2 3">SWK14</strain>
    </source>
</reference>
<dbReference type="PATRIC" id="fig|993516.3.peg.1661"/>
<gene>
    <name evidence="2" type="ORF">RBSWK_01563</name>
</gene>
<accession>L7CKQ9</accession>
<protein>
    <submittedName>
        <fullName evidence="2">Uncharacterized protein</fullName>
    </submittedName>
</protein>
<evidence type="ECO:0000313" key="3">
    <source>
        <dbReference type="Proteomes" id="UP000010959"/>
    </source>
</evidence>
<proteinExistence type="predicted"/>
<comment type="caution">
    <text evidence="2">The sequence shown here is derived from an EMBL/GenBank/DDBJ whole genome shotgun (WGS) entry which is preliminary data.</text>
</comment>
<sequence length="377" mass="41915">MVVTHSLFQACLTQHSRRIDQCSLPPRSNGRTAITPPSRIEATGHRPGRYNQFPRNGGAMVENFTQNRTTQQNIRDKVSAFSCRLWAMETVSGLDVVEVPAIGIGFGPFAKHTEDVVCGDTMAFGPAYCFERLPRFCRHTLTPKKTSRLGELTDGLRALLKSLFWNPRNPAAYGSVKYLEHGTDDFAVKMQANLDPEWTQSEDGEGTLDFERLRNTVSSRFPEGVTDTRIEGLETGTTIDIKRLPFVGDPGSLQMFNGDLTAKVVYPFNGYWREAVTVIAAPEALDDPAFQCSWAFEKCKRAATTNPSKCPTDGYLPVVSFYALTHPGVAGRYMVQEVSVILNRQRTAVMGLQICYTSLHGWLLRQGNFAGLDAFLI</sequence>
<dbReference type="Proteomes" id="UP000010959">
    <property type="component" value="Unassembled WGS sequence"/>
</dbReference>
<evidence type="ECO:0000313" key="2">
    <source>
        <dbReference type="EMBL" id="ELP34553.1"/>
    </source>
</evidence>
<feature type="region of interest" description="Disordered" evidence="1">
    <location>
        <begin position="21"/>
        <end position="56"/>
    </location>
</feature>
<name>L7CKQ9_RHOBT</name>